<dbReference type="KEGG" id="msaa:QYS49_39560"/>
<dbReference type="AlphaFoldDB" id="A0AA51NDQ7"/>
<feature type="domain" description="ABC transporter" evidence="3">
    <location>
        <begin position="22"/>
        <end position="234"/>
    </location>
</feature>
<dbReference type="Pfam" id="PF00005">
    <property type="entry name" value="ABC_tran"/>
    <property type="match status" value="1"/>
</dbReference>
<proteinExistence type="predicted"/>
<evidence type="ECO:0000313" key="5">
    <source>
        <dbReference type="Proteomes" id="UP001230496"/>
    </source>
</evidence>
<dbReference type="PANTHER" id="PTHR43158">
    <property type="entry name" value="SKFA PEPTIDE EXPORT ATP-BINDING PROTEIN SKFE"/>
    <property type="match status" value="1"/>
</dbReference>
<dbReference type="InterPro" id="IPR003593">
    <property type="entry name" value="AAA+_ATPase"/>
</dbReference>
<dbReference type="Gene3D" id="3.40.50.300">
    <property type="entry name" value="P-loop containing nucleotide triphosphate hydrolases"/>
    <property type="match status" value="1"/>
</dbReference>
<dbReference type="InterPro" id="IPR027417">
    <property type="entry name" value="P-loop_NTPase"/>
</dbReference>
<dbReference type="SUPFAM" id="SSF52540">
    <property type="entry name" value="P-loop containing nucleoside triphosphate hydrolases"/>
    <property type="match status" value="1"/>
</dbReference>
<dbReference type="PROSITE" id="PS50893">
    <property type="entry name" value="ABC_TRANSPORTER_2"/>
    <property type="match status" value="1"/>
</dbReference>
<name>A0AA51NDQ7_9BACT</name>
<dbReference type="SMART" id="SM00382">
    <property type="entry name" value="AAA"/>
    <property type="match status" value="1"/>
</dbReference>
<dbReference type="RefSeq" id="WP_308349445.1">
    <property type="nucleotide sequence ID" value="NZ_CP129971.1"/>
</dbReference>
<keyword evidence="5" id="KW-1185">Reference proteome</keyword>
<dbReference type="InterPro" id="IPR003439">
    <property type="entry name" value="ABC_transporter-like_ATP-bd"/>
</dbReference>
<keyword evidence="1" id="KW-0547">Nucleotide-binding</keyword>
<evidence type="ECO:0000313" key="4">
    <source>
        <dbReference type="EMBL" id="WMN11770.1"/>
    </source>
</evidence>
<sequence length="238" mass="27132">MDNHIYFKLINRTIFFLIMSKLHVDSVIKSFATKQILTDVFISCQKGEIIGLLGRNGTGKSTLLKIIFGSIQADSRFVKIGEKISSGLFDNRKLIKYLPQDNFLPNHVKVKTIIELFCDKNETELIKKHDLIAPMLNRKSKQLSGGEKRLLEIFLIIYSQSAYTLIDEPFNGIAPVYKEAIKDLIKKQSVDKGFIITDHDYRNILDMATRIVIIHDGGTKEIKSKKELIAWGYIPETA</sequence>
<evidence type="ECO:0000256" key="1">
    <source>
        <dbReference type="ARBA" id="ARBA00022741"/>
    </source>
</evidence>
<protein>
    <submittedName>
        <fullName evidence="4">ATP-binding cassette domain-containing protein</fullName>
    </submittedName>
</protein>
<accession>A0AA51NDQ7</accession>
<reference evidence="4 5" key="1">
    <citation type="submission" date="2023-08" db="EMBL/GenBank/DDBJ databases">
        <title>Comparative genomics and taxonomic characterization of three novel marine species of genus Marivirga.</title>
        <authorList>
            <person name="Muhammad N."/>
            <person name="Kim S.-G."/>
        </authorList>
    </citation>
    <scope>NUCLEOTIDE SEQUENCE [LARGE SCALE GENOMIC DNA]</scope>
    <source>
        <strain evidence="4 5">BDSF4-3</strain>
    </source>
</reference>
<evidence type="ECO:0000256" key="2">
    <source>
        <dbReference type="ARBA" id="ARBA00022840"/>
    </source>
</evidence>
<dbReference type="Proteomes" id="UP001230496">
    <property type="component" value="Chromosome"/>
</dbReference>
<evidence type="ECO:0000259" key="3">
    <source>
        <dbReference type="PROSITE" id="PS50893"/>
    </source>
</evidence>
<organism evidence="4 5">
    <name type="scientific">Marivirga salinarum</name>
    <dbReference type="NCBI Taxonomy" id="3059078"/>
    <lineage>
        <taxon>Bacteria</taxon>
        <taxon>Pseudomonadati</taxon>
        <taxon>Bacteroidota</taxon>
        <taxon>Cytophagia</taxon>
        <taxon>Cytophagales</taxon>
        <taxon>Marivirgaceae</taxon>
        <taxon>Marivirga</taxon>
    </lineage>
</organism>
<dbReference type="PANTHER" id="PTHR43158:SF1">
    <property type="entry name" value="ABC TRANSPORTER, ATP-BINDING PROTEIN"/>
    <property type="match status" value="1"/>
</dbReference>
<dbReference type="EMBL" id="CP129971">
    <property type="protein sequence ID" value="WMN11770.1"/>
    <property type="molecule type" value="Genomic_DNA"/>
</dbReference>
<gene>
    <name evidence="4" type="ORF">QYS49_39560</name>
</gene>
<dbReference type="GO" id="GO:0016887">
    <property type="term" value="F:ATP hydrolysis activity"/>
    <property type="evidence" value="ECO:0007669"/>
    <property type="project" value="InterPro"/>
</dbReference>
<dbReference type="GO" id="GO:0005524">
    <property type="term" value="F:ATP binding"/>
    <property type="evidence" value="ECO:0007669"/>
    <property type="project" value="UniProtKB-KW"/>
</dbReference>
<keyword evidence="2 4" id="KW-0067">ATP-binding</keyword>